<dbReference type="GO" id="GO:0006166">
    <property type="term" value="P:purine ribonucleoside salvage"/>
    <property type="evidence" value="ECO:0007669"/>
    <property type="project" value="TreeGrafter"/>
</dbReference>
<keyword evidence="15" id="KW-1185">Reference proteome</keyword>
<dbReference type="PROSITE" id="PS50082">
    <property type="entry name" value="WD_REPEATS_2"/>
    <property type="match status" value="2"/>
</dbReference>
<evidence type="ECO:0000259" key="11">
    <source>
        <dbReference type="Pfam" id="PF02879"/>
    </source>
</evidence>
<evidence type="ECO:0000313" key="14">
    <source>
        <dbReference type="Proteomes" id="UP000038040"/>
    </source>
</evidence>
<dbReference type="EMBL" id="UYYG01001151">
    <property type="protein sequence ID" value="VDN54887.1"/>
    <property type="molecule type" value="Genomic_DNA"/>
</dbReference>
<feature type="domain" description="Alpha-D-phosphohexomutase alpha/beta/alpha" evidence="11">
    <location>
        <begin position="625"/>
        <end position="719"/>
    </location>
</feature>
<evidence type="ECO:0000259" key="10">
    <source>
        <dbReference type="Pfam" id="PF02878"/>
    </source>
</evidence>
<keyword evidence="6" id="KW-0677">Repeat</keyword>
<keyword evidence="7" id="KW-0460">Magnesium</keyword>
<evidence type="ECO:0000256" key="5">
    <source>
        <dbReference type="ARBA" id="ARBA00022723"/>
    </source>
</evidence>
<dbReference type="InterPro" id="IPR005845">
    <property type="entry name" value="A-D-PHexomutase_a/b/a-II"/>
</dbReference>
<comment type="similarity">
    <text evidence="2">Belongs to the phosphohexose mutase family.</text>
</comment>
<evidence type="ECO:0000256" key="7">
    <source>
        <dbReference type="ARBA" id="ARBA00022842"/>
    </source>
</evidence>
<organism evidence="14 16">
    <name type="scientific">Dracunculus medinensis</name>
    <name type="common">Guinea worm</name>
    <dbReference type="NCBI Taxonomy" id="318479"/>
    <lineage>
        <taxon>Eukaryota</taxon>
        <taxon>Metazoa</taxon>
        <taxon>Ecdysozoa</taxon>
        <taxon>Nematoda</taxon>
        <taxon>Chromadorea</taxon>
        <taxon>Rhabditida</taxon>
        <taxon>Spirurina</taxon>
        <taxon>Dracunculoidea</taxon>
        <taxon>Dracunculidae</taxon>
        <taxon>Dracunculus</taxon>
    </lineage>
</organism>
<protein>
    <submittedName>
        <fullName evidence="16">WD_REPEATS_REGION domain-containing protein</fullName>
    </submittedName>
</protein>
<keyword evidence="3" id="KW-0597">Phosphoprotein</keyword>
<evidence type="ECO:0000313" key="15">
    <source>
        <dbReference type="Proteomes" id="UP000274756"/>
    </source>
</evidence>
<dbReference type="InterPro" id="IPR019775">
    <property type="entry name" value="WD40_repeat_CS"/>
</dbReference>
<dbReference type="PANTHER" id="PTHR45745:SF1">
    <property type="entry name" value="PHOSPHOGLUCOMUTASE 2B-RELATED"/>
    <property type="match status" value="1"/>
</dbReference>
<dbReference type="SUPFAM" id="SSF50978">
    <property type="entry name" value="WD40 repeat-like"/>
    <property type="match status" value="1"/>
</dbReference>
<reference evidence="16" key="1">
    <citation type="submission" date="2016-04" db="UniProtKB">
        <authorList>
            <consortium name="WormBaseParasite"/>
        </authorList>
    </citation>
    <scope>IDENTIFICATION</scope>
</reference>
<evidence type="ECO:0000313" key="13">
    <source>
        <dbReference type="EMBL" id="VDN54887.1"/>
    </source>
</evidence>
<dbReference type="InterPro" id="IPR005846">
    <property type="entry name" value="A-D-PHexomutase_a/b/a-III"/>
</dbReference>
<dbReference type="Gene3D" id="2.130.10.10">
    <property type="entry name" value="YVTN repeat-like/Quinoprotein amine dehydrogenase"/>
    <property type="match status" value="1"/>
</dbReference>
<dbReference type="SUPFAM" id="SSF53738">
    <property type="entry name" value="Phosphoglucomutase, first 3 domains"/>
    <property type="match status" value="3"/>
</dbReference>
<dbReference type="PRINTS" id="PR00509">
    <property type="entry name" value="PGMPMM"/>
</dbReference>
<dbReference type="InterPro" id="IPR036900">
    <property type="entry name" value="A-D-PHexomutase_C_sf"/>
</dbReference>
<dbReference type="PROSITE" id="PS00678">
    <property type="entry name" value="WD_REPEATS_1"/>
    <property type="match status" value="1"/>
</dbReference>
<dbReference type="Pfam" id="PF02880">
    <property type="entry name" value="PGM_PMM_III"/>
    <property type="match status" value="1"/>
</dbReference>
<dbReference type="SMART" id="SM00320">
    <property type="entry name" value="WD40"/>
    <property type="match status" value="6"/>
</dbReference>
<evidence type="ECO:0000256" key="8">
    <source>
        <dbReference type="ARBA" id="ARBA00023235"/>
    </source>
</evidence>
<dbReference type="InterPro" id="IPR015943">
    <property type="entry name" value="WD40/YVTN_repeat-like_dom_sf"/>
</dbReference>
<dbReference type="AlphaFoldDB" id="A0A158Q2N4"/>
<dbReference type="Pfam" id="PF02879">
    <property type="entry name" value="PGM_PMM_II"/>
    <property type="match status" value="1"/>
</dbReference>
<dbReference type="Gene3D" id="3.40.120.10">
    <property type="entry name" value="Alpha-D-Glucose-1,6-Bisphosphate, subunit A, domain 3"/>
    <property type="match status" value="3"/>
</dbReference>
<evidence type="ECO:0000256" key="9">
    <source>
        <dbReference type="PROSITE-ProRule" id="PRU00221"/>
    </source>
</evidence>
<evidence type="ECO:0000256" key="6">
    <source>
        <dbReference type="ARBA" id="ARBA00022737"/>
    </source>
</evidence>
<dbReference type="GO" id="GO:0005634">
    <property type="term" value="C:nucleus"/>
    <property type="evidence" value="ECO:0007669"/>
    <property type="project" value="TreeGrafter"/>
</dbReference>
<keyword evidence="8" id="KW-0413">Isomerase</keyword>
<dbReference type="PROSITE" id="PS50294">
    <property type="entry name" value="WD_REPEATS_REGION"/>
    <property type="match status" value="1"/>
</dbReference>
<gene>
    <name evidence="13" type="ORF">DME_LOCUS4860</name>
</gene>
<feature type="domain" description="Alpha-D-phosphohexomutase alpha/beta/alpha" evidence="12">
    <location>
        <begin position="758"/>
        <end position="851"/>
    </location>
</feature>
<sequence>MINNRRSFEFTTSLIFNDQHQDLIHHVEFDYYGRRLATSSSDSTICVWDLKPNATWIKSSSWKSHTGPIWKVIWAHPEFGQILATCSFDRSIIIWEETKLLFAKHSDFHISNTGIHSERKKGNKFWKRCCQLVDSRHNVTDIKFAPKHLGLMIATVSSQGILRVYEAPDVMNLSSWGLVHDFTALPCRCSALSWSTNRLSLPLIAVSSDDAESSGKHVVIFEFRFDKSGKHFFWNWRDVTSLKINDPVTDIAFAPSAGRSYHMLAIASKDISIYKITEVNKRMDDEMFDTGEPIEYETTLIESLEGSSQSTMEKSSKRSDVHKDITGIIKPTDYEISLLESLEHPYHPAILIWRISWNITGTVLTAGSSDGVIRVWKSSFLKKWTLISVIKANESKKEDDALESGTVTDLAQTLAKDNHNVENREEINKLRASHDIDALRSRMCGKLKFGTAGIRARMEAGFNRLNDLTILMLTHGFVTHMKKFYKNDCKGFAIGYDGRYNSKRWADLAANVFVKNGIKVYVFSTTCPTPLAAYATSKLNCGAGLMITASHNPKDDNGYKAYWANGAQILAPHDDEICRYAYETTELKDEYWNLSDLTTNPLYNLADSVIDEYYKEEAYLCHHRSTNQACQLKFTYSAFHGVGLPYFCRIMDVFGFPANNIVIVEAQAKPDPEFPTVPFPNPEEGLSVLKLSIETADRNGSTIILANDPDADRFQLAEKQANDEWRVFSGNEMGTLITWWMWLCWREKNPSADPSNVYFLNSTVSSSVVKTMADKEGFKNELTLTGFKWMGNKADELRTKGKLVILAWEESIGFMPGHSLDKDGIIAAAIFAEIASYLSSKGSSLTKQLFNIYKKYGFHLMSSSYWFVPKSDTVKNIFTKLRKDHKYPTIIGPYNVKYVRDLTVGYDNEQVDNKPILPLSTSSEMITFTLSNGSLATIRASGTEPKIKYYIELKTDPGKDEKDLGNVMDELSKLEKVVVDTLLEPELNGLIARK</sequence>
<evidence type="ECO:0000256" key="1">
    <source>
        <dbReference type="ARBA" id="ARBA00001946"/>
    </source>
</evidence>
<dbReference type="SUPFAM" id="SSF55957">
    <property type="entry name" value="Phosphoglucomutase, C-terminal domain"/>
    <property type="match status" value="1"/>
</dbReference>
<keyword evidence="5" id="KW-0479">Metal-binding</keyword>
<dbReference type="GO" id="GO:0008973">
    <property type="term" value="F:phosphopentomutase activity"/>
    <property type="evidence" value="ECO:0007669"/>
    <property type="project" value="TreeGrafter"/>
</dbReference>
<dbReference type="CDD" id="cd05799">
    <property type="entry name" value="PGM2"/>
    <property type="match status" value="1"/>
</dbReference>
<dbReference type="Pfam" id="PF00400">
    <property type="entry name" value="WD40"/>
    <property type="match status" value="3"/>
</dbReference>
<comment type="cofactor">
    <cofactor evidence="1">
        <name>Mg(2+)</name>
        <dbReference type="ChEBI" id="CHEBI:18420"/>
    </cofactor>
</comment>
<evidence type="ECO:0000256" key="4">
    <source>
        <dbReference type="ARBA" id="ARBA00022574"/>
    </source>
</evidence>
<dbReference type="PANTHER" id="PTHR45745">
    <property type="entry name" value="PHOSPHOMANNOMUTASE 45A"/>
    <property type="match status" value="1"/>
</dbReference>
<feature type="domain" description="Alpha-D-phosphohexomutase alpha/beta/alpha" evidence="10">
    <location>
        <begin position="447"/>
        <end position="584"/>
    </location>
</feature>
<accession>A0A158Q2N4</accession>
<dbReference type="Proteomes" id="UP000038040">
    <property type="component" value="Unplaced"/>
</dbReference>
<feature type="repeat" description="WD" evidence="9">
    <location>
        <begin position="355"/>
        <end position="377"/>
    </location>
</feature>
<evidence type="ECO:0000256" key="3">
    <source>
        <dbReference type="ARBA" id="ARBA00022553"/>
    </source>
</evidence>
<dbReference type="Pfam" id="PF02878">
    <property type="entry name" value="PGM_PMM_I"/>
    <property type="match status" value="1"/>
</dbReference>
<dbReference type="GO" id="GO:0005975">
    <property type="term" value="P:carbohydrate metabolic process"/>
    <property type="evidence" value="ECO:0007669"/>
    <property type="project" value="InterPro"/>
</dbReference>
<feature type="repeat" description="WD" evidence="9">
    <location>
        <begin position="17"/>
        <end position="51"/>
    </location>
</feature>
<dbReference type="Proteomes" id="UP000274756">
    <property type="component" value="Unassembled WGS sequence"/>
</dbReference>
<dbReference type="WBParaSite" id="DME_0000050001-mRNA-1">
    <property type="protein sequence ID" value="DME_0000050001-mRNA-1"/>
    <property type="gene ID" value="DME_0000050001"/>
</dbReference>
<evidence type="ECO:0000256" key="2">
    <source>
        <dbReference type="ARBA" id="ARBA00010231"/>
    </source>
</evidence>
<dbReference type="InterPro" id="IPR016055">
    <property type="entry name" value="A-D-PHexomutase_a/b/a-I/II/III"/>
</dbReference>
<dbReference type="InterPro" id="IPR005844">
    <property type="entry name" value="A-D-PHexomutase_a/b/a-I"/>
</dbReference>
<reference evidence="13 15" key="2">
    <citation type="submission" date="2018-11" db="EMBL/GenBank/DDBJ databases">
        <authorList>
            <consortium name="Pathogen Informatics"/>
        </authorList>
    </citation>
    <scope>NUCLEOTIDE SEQUENCE [LARGE SCALE GENOMIC DNA]</scope>
</reference>
<name>A0A158Q2N4_DRAME</name>
<dbReference type="STRING" id="318479.A0A158Q2N4"/>
<dbReference type="InterPro" id="IPR001680">
    <property type="entry name" value="WD40_rpt"/>
</dbReference>
<keyword evidence="4 9" id="KW-0853">WD repeat</keyword>
<dbReference type="InterPro" id="IPR036322">
    <property type="entry name" value="WD40_repeat_dom_sf"/>
</dbReference>
<evidence type="ECO:0000313" key="16">
    <source>
        <dbReference type="WBParaSite" id="DME_0000050001-mRNA-1"/>
    </source>
</evidence>
<dbReference type="OrthoDB" id="8300170at2759"/>
<dbReference type="PROSITE" id="PS00710">
    <property type="entry name" value="PGM_PMM"/>
    <property type="match status" value="1"/>
</dbReference>
<dbReference type="GO" id="GO:0000287">
    <property type="term" value="F:magnesium ion binding"/>
    <property type="evidence" value="ECO:0007669"/>
    <property type="project" value="InterPro"/>
</dbReference>
<dbReference type="InterPro" id="IPR016066">
    <property type="entry name" value="A-D-PHexomutase_CS"/>
</dbReference>
<dbReference type="InterPro" id="IPR005841">
    <property type="entry name" value="Alpha-D-phosphohexomutase_SF"/>
</dbReference>
<evidence type="ECO:0000259" key="12">
    <source>
        <dbReference type="Pfam" id="PF02880"/>
    </source>
</evidence>
<proteinExistence type="inferred from homology"/>